<name>A0A0H3ZW19_9VIBR</name>
<dbReference type="EMBL" id="KP795697">
    <property type="protein sequence ID" value="AKN40490.1"/>
    <property type="molecule type" value="Genomic_DNA"/>
</dbReference>
<accession>A0A0H3ZW19</accession>
<evidence type="ECO:0000313" key="1">
    <source>
        <dbReference type="EMBL" id="AKN40490.1"/>
    </source>
</evidence>
<dbReference type="AlphaFoldDB" id="A0A0H3ZW19"/>
<protein>
    <submittedName>
        <fullName evidence="1">Uncharacterized protein</fullName>
    </submittedName>
</protein>
<proteinExistence type="predicted"/>
<reference evidence="1" key="1">
    <citation type="journal article" date="2015" name="MBio">
        <title>Eco-Evolutionary Dynamics of Episomes among Ecologically Cohesive Bacterial Populations.</title>
        <authorList>
            <person name="Xue H."/>
            <person name="Cordero O.X."/>
            <person name="Camas F.M."/>
            <person name="Trimble W."/>
            <person name="Meyer F."/>
            <person name="Guglielmini J."/>
            <person name="Rocha E.P."/>
            <person name="Polz M.F."/>
        </authorList>
    </citation>
    <scope>NUCLEOTIDE SEQUENCE</scope>
    <source>
        <strain evidence="1">FF_59</strain>
    </source>
</reference>
<organism evidence="1">
    <name type="scientific">Vibrio tasmaniensis</name>
    <dbReference type="NCBI Taxonomy" id="212663"/>
    <lineage>
        <taxon>Bacteria</taxon>
        <taxon>Pseudomonadati</taxon>
        <taxon>Pseudomonadota</taxon>
        <taxon>Gammaproteobacteria</taxon>
        <taxon>Vibrionales</taxon>
        <taxon>Vibrionaceae</taxon>
        <taxon>Vibrio</taxon>
    </lineage>
</organism>
<sequence>MASDDSHFYATPKIEEFSNISSEFQGAFSLKSGCVAM</sequence>